<protein>
    <submittedName>
        <fullName evidence="8">Cytochrome C biogenesis protein</fullName>
    </submittedName>
</protein>
<keyword evidence="3" id="KW-0201">Cytochrome c-type biogenesis</keyword>
<gene>
    <name evidence="8" type="ORF">CGZ94_15560</name>
</gene>
<dbReference type="AlphaFoldDB" id="A0A255GC45"/>
<reference evidence="8 9" key="1">
    <citation type="submission" date="2017-07" db="EMBL/GenBank/DDBJ databases">
        <title>Draft whole genome sequences of clinical Proprionibacteriaceae strains.</title>
        <authorList>
            <person name="Bernier A.-M."/>
            <person name="Bernard K."/>
            <person name="Domingo M.-C."/>
        </authorList>
    </citation>
    <scope>NUCLEOTIDE SEQUENCE [LARGE SCALE GENOMIC DNA]</scope>
    <source>
        <strain evidence="8 9">NML 030167</strain>
    </source>
</reference>
<evidence type="ECO:0000313" key="9">
    <source>
        <dbReference type="Proteomes" id="UP000215896"/>
    </source>
</evidence>
<dbReference type="InterPro" id="IPR007816">
    <property type="entry name" value="ResB-like_domain"/>
</dbReference>
<dbReference type="InterPro" id="IPR023494">
    <property type="entry name" value="Cyt_c_bgen_Ccs1/CcsB/ResB"/>
</dbReference>
<dbReference type="PANTHER" id="PTHR31566:SF0">
    <property type="entry name" value="CYTOCHROME C BIOGENESIS PROTEIN CCS1, CHLOROPLASTIC"/>
    <property type="match status" value="1"/>
</dbReference>
<evidence type="ECO:0000256" key="3">
    <source>
        <dbReference type="ARBA" id="ARBA00022748"/>
    </source>
</evidence>
<dbReference type="Pfam" id="PF05140">
    <property type="entry name" value="ResB"/>
    <property type="match status" value="1"/>
</dbReference>
<evidence type="ECO:0000313" key="8">
    <source>
        <dbReference type="EMBL" id="OYO11863.1"/>
    </source>
</evidence>
<keyword evidence="4 6" id="KW-1133">Transmembrane helix</keyword>
<dbReference type="OrthoDB" id="3949537at2"/>
<sequence>MRTALTLLFVGALAAIPGGLLPQRPTSPLKVKAYLAENPQVGAIYDKLGFFDAYTSPWFSAIYLLLLVSLVGCIIPRIITYAKGVRAQPVVTPRNLTRLPASTTVTAAADPLDRAEEFLRSKKFRVRRDDADGSISAERGYLREFGNLVFHTSLVFVLLGIAIGVLFGYRGTSTVLVGSGFSNNLSQYDDIRSGAAFTDQDLPPFSVLIDDFRVLFETGPVNTGQPTEFTAKVRVVDSPNATPRDAVIQVNRPLDVRGAEVHLLGHGYAPKVTVRDRQGNVAWSGPVIFLPQDGMFNSQGVVKAPDARPERLAFEGWFVPTAPVDSAAPRSLFPDTYNPALYLNAWVGPPRAEDGVPENVYSLDKTGMTQLKQANGDLLRERLKPGETWTLPEGQGSISFDGYQRWVTLQVSSTPGMPLTLGSVMIGVAGLCLSLFIRPRRLWVRVRPDGTADVAGLDRADARTGLEDDVLALADAVEDDKTD</sequence>
<feature type="transmembrane region" description="Helical" evidence="6">
    <location>
        <begin position="148"/>
        <end position="169"/>
    </location>
</feature>
<dbReference type="GO" id="GO:0016020">
    <property type="term" value="C:membrane"/>
    <property type="evidence" value="ECO:0007669"/>
    <property type="project" value="UniProtKB-SubCell"/>
</dbReference>
<name>A0A255GC45_9ACTN</name>
<comment type="caution">
    <text evidence="8">The sequence shown here is derived from an EMBL/GenBank/DDBJ whole genome shotgun (WGS) entry which is preliminary data.</text>
</comment>
<evidence type="ECO:0000256" key="5">
    <source>
        <dbReference type="ARBA" id="ARBA00023136"/>
    </source>
</evidence>
<evidence type="ECO:0000256" key="6">
    <source>
        <dbReference type="SAM" id="Phobius"/>
    </source>
</evidence>
<feature type="domain" description="ResB-like" evidence="7">
    <location>
        <begin position="1"/>
        <end position="462"/>
    </location>
</feature>
<evidence type="ECO:0000256" key="1">
    <source>
        <dbReference type="ARBA" id="ARBA00004141"/>
    </source>
</evidence>
<keyword evidence="9" id="KW-1185">Reference proteome</keyword>
<evidence type="ECO:0000259" key="7">
    <source>
        <dbReference type="Pfam" id="PF05140"/>
    </source>
</evidence>
<dbReference type="PANTHER" id="PTHR31566">
    <property type="entry name" value="CYTOCHROME C BIOGENESIS PROTEIN CCS1, CHLOROPLASTIC"/>
    <property type="match status" value="1"/>
</dbReference>
<proteinExistence type="predicted"/>
<comment type="subcellular location">
    <subcellularLocation>
        <location evidence="1">Membrane</location>
        <topology evidence="1">Multi-pass membrane protein</topology>
    </subcellularLocation>
</comment>
<keyword evidence="5 6" id="KW-0472">Membrane</keyword>
<dbReference type="GO" id="GO:0017004">
    <property type="term" value="P:cytochrome complex assembly"/>
    <property type="evidence" value="ECO:0007669"/>
    <property type="project" value="UniProtKB-KW"/>
</dbReference>
<dbReference type="Proteomes" id="UP000215896">
    <property type="component" value="Unassembled WGS sequence"/>
</dbReference>
<feature type="transmembrane region" description="Helical" evidence="6">
    <location>
        <begin position="417"/>
        <end position="437"/>
    </location>
</feature>
<accession>A0A255GC45</accession>
<feature type="transmembrane region" description="Helical" evidence="6">
    <location>
        <begin position="58"/>
        <end position="79"/>
    </location>
</feature>
<dbReference type="EMBL" id="NMVO01000015">
    <property type="protein sequence ID" value="OYO11863.1"/>
    <property type="molecule type" value="Genomic_DNA"/>
</dbReference>
<evidence type="ECO:0000256" key="4">
    <source>
        <dbReference type="ARBA" id="ARBA00022989"/>
    </source>
</evidence>
<evidence type="ECO:0000256" key="2">
    <source>
        <dbReference type="ARBA" id="ARBA00022692"/>
    </source>
</evidence>
<organism evidence="8 9">
    <name type="scientific">Enemella evansiae</name>
    <dbReference type="NCBI Taxonomy" id="2016499"/>
    <lineage>
        <taxon>Bacteria</taxon>
        <taxon>Bacillati</taxon>
        <taxon>Actinomycetota</taxon>
        <taxon>Actinomycetes</taxon>
        <taxon>Propionibacteriales</taxon>
        <taxon>Propionibacteriaceae</taxon>
        <taxon>Enemella</taxon>
    </lineage>
</organism>
<keyword evidence="2 6" id="KW-0812">Transmembrane</keyword>